<evidence type="ECO:0000313" key="6">
    <source>
        <dbReference type="Proteomes" id="UP000386575"/>
    </source>
</evidence>
<gene>
    <name evidence="5" type="ORF">F4V91_28680</name>
</gene>
<evidence type="ECO:0000313" key="5">
    <source>
        <dbReference type="EMBL" id="KAB1083497.1"/>
    </source>
</evidence>
<feature type="region of interest" description="Disordered" evidence="3">
    <location>
        <begin position="491"/>
        <end position="513"/>
    </location>
</feature>
<dbReference type="SUPFAM" id="SSF140931">
    <property type="entry name" value="Fic-like"/>
    <property type="match status" value="1"/>
</dbReference>
<proteinExistence type="predicted"/>
<accession>A0A6A1TKH8</accession>
<protein>
    <submittedName>
        <fullName evidence="5">Fic family protein</fullName>
    </submittedName>
</protein>
<dbReference type="Pfam" id="PF02661">
    <property type="entry name" value="Fic"/>
    <property type="match status" value="1"/>
</dbReference>
<dbReference type="GO" id="GO:0005524">
    <property type="term" value="F:ATP binding"/>
    <property type="evidence" value="ECO:0007669"/>
    <property type="project" value="UniProtKB-KW"/>
</dbReference>
<dbReference type="Proteomes" id="UP000386575">
    <property type="component" value="Unassembled WGS sequence"/>
</dbReference>
<keyword evidence="2" id="KW-0067">ATP-binding</keyword>
<keyword evidence="2" id="KW-0547">Nucleotide-binding</keyword>
<dbReference type="InterPro" id="IPR003812">
    <property type="entry name" value="Fido"/>
</dbReference>
<name>A0A6A1TKH8_NEOGA</name>
<dbReference type="InterPro" id="IPR040198">
    <property type="entry name" value="Fido_containing"/>
</dbReference>
<feature type="binding site" evidence="2">
    <location>
        <position position="430"/>
    </location>
    <ligand>
        <name>ATP</name>
        <dbReference type="ChEBI" id="CHEBI:30616"/>
    </ligand>
</feature>
<evidence type="ECO:0000256" key="1">
    <source>
        <dbReference type="PIRSR" id="PIRSR640198-1"/>
    </source>
</evidence>
<dbReference type="PANTHER" id="PTHR13504:SF38">
    <property type="entry name" value="FIDO DOMAIN-CONTAINING PROTEIN"/>
    <property type="match status" value="1"/>
</dbReference>
<dbReference type="RefSeq" id="WP_151046770.1">
    <property type="nucleotide sequence ID" value="NZ_VZUL01000003.1"/>
</dbReference>
<dbReference type="EMBL" id="VZUL01000003">
    <property type="protein sequence ID" value="KAB1083497.1"/>
    <property type="molecule type" value="Genomic_DNA"/>
</dbReference>
<dbReference type="PANTHER" id="PTHR13504">
    <property type="entry name" value="FIDO DOMAIN-CONTAINING PROTEIN DDB_G0283145"/>
    <property type="match status" value="1"/>
</dbReference>
<evidence type="ECO:0000256" key="3">
    <source>
        <dbReference type="SAM" id="MobiDB-lite"/>
    </source>
</evidence>
<dbReference type="InterPro" id="IPR036597">
    <property type="entry name" value="Fido-like_dom_sf"/>
</dbReference>
<feature type="active site" evidence="1">
    <location>
        <position position="385"/>
    </location>
</feature>
<comment type="caution">
    <text evidence="5">The sequence shown here is derived from an EMBL/GenBank/DDBJ whole genome shotgun (WGS) entry which is preliminary data.</text>
</comment>
<organism evidence="5 6">
    <name type="scientific">Neorhizobium galegae</name>
    <name type="common">Rhizobium galegae</name>
    <dbReference type="NCBI Taxonomy" id="399"/>
    <lineage>
        <taxon>Bacteria</taxon>
        <taxon>Pseudomonadati</taxon>
        <taxon>Pseudomonadota</taxon>
        <taxon>Alphaproteobacteria</taxon>
        <taxon>Hyphomicrobiales</taxon>
        <taxon>Rhizobiaceae</taxon>
        <taxon>Rhizobium/Agrobacterium group</taxon>
        <taxon>Neorhizobium</taxon>
    </lineage>
</organism>
<evidence type="ECO:0000259" key="4">
    <source>
        <dbReference type="PROSITE" id="PS51459"/>
    </source>
</evidence>
<sequence length="513" mass="56872">MAEFPDFLLSTTENSLRVSRAVAANKLRPLGNRLHTTHLRGDPSDLIRQNVWKIAALYFPGGLVADRTAFEMKPAQDGRVFLVADTKRSVELPGISFHARAGTVRIAGDFPMRDGLYCSSRARAFVENMRPSRARSGVARTASRLKIEEQLTKYLRSNGEDGLNHLRDQIRDAGKLLGLSDDAAELDGMISTLLGTRDVVLTAPSAIAFASGTPFDTNRVKLFEALHDGLRGMGPQLPRTSRIAASEVVNFAFFEAYFSNFIEGTEFEVENIIFNGTIPDERPADAHDILGTFAVVSDPKDMGRVPTDFEEFRELLKRRHAEIMEGRPGKRPGEFKTVGNKTGSTTFVRPEEVAGTLQRGFQIYQRLDTPLDRAIFMMFLVAEVHPFADGNGRLARVMMNAELSGPGETRIIIPTVFRSNYLESLRLMSNHGVPDALIRTLDFAQRYAHAIEWSSLPRAISVLRKTNAFVLPEVGDREGYRLRLPRAVDFEDDDDNDGGDGTGGAMAGGPRRR</sequence>
<dbReference type="Gene3D" id="1.10.3290.10">
    <property type="entry name" value="Fido-like domain"/>
    <property type="match status" value="1"/>
</dbReference>
<feature type="binding site" evidence="2">
    <location>
        <begin position="389"/>
        <end position="396"/>
    </location>
    <ligand>
        <name>ATP</name>
        <dbReference type="ChEBI" id="CHEBI:30616"/>
    </ligand>
</feature>
<feature type="domain" description="Fido" evidence="4">
    <location>
        <begin position="311"/>
        <end position="446"/>
    </location>
</feature>
<dbReference type="AlphaFoldDB" id="A0A6A1TKH8"/>
<reference evidence="5 6" key="1">
    <citation type="submission" date="2019-09" db="EMBL/GenBank/DDBJ databases">
        <title>Genome sequencing of Ng87 strain.</title>
        <authorList>
            <person name="Karasev E.S."/>
            <person name="Andronov E."/>
        </authorList>
    </citation>
    <scope>NUCLEOTIDE SEQUENCE [LARGE SCALE GENOMIC DNA]</scope>
    <source>
        <strain evidence="5 6">Ng87</strain>
    </source>
</reference>
<dbReference type="PROSITE" id="PS51459">
    <property type="entry name" value="FIDO"/>
    <property type="match status" value="1"/>
</dbReference>
<evidence type="ECO:0000256" key="2">
    <source>
        <dbReference type="PIRSR" id="PIRSR640198-2"/>
    </source>
</evidence>